<sequence>MLAAVVSGMLSGLALIVAIGAQNAFVLRQGVAREHIGVVVAICAISDLVLIVAGVLGVGALVESRPGLVRIMTGAGAAYLIWFGIRSLLAARHPKTLTASAPTAKGAVAATALALTWLNPHVYLDTVLMLGNLSTAHGPTGRWWFGLGAGVASILWFTGLGYAAGLASRWFARPRTWQVLDVVIALVMFALAAMLLRSAF</sequence>
<keyword evidence="2" id="KW-1003">Cell membrane</keyword>
<dbReference type="eggNOG" id="COG1279">
    <property type="taxonomic scope" value="Bacteria"/>
</dbReference>
<comment type="caution">
    <text evidence="7">The sequence shown here is derived from an EMBL/GenBank/DDBJ whole genome shotgun (WGS) entry which is preliminary data.</text>
</comment>
<dbReference type="GO" id="GO:0005886">
    <property type="term" value="C:plasma membrane"/>
    <property type="evidence" value="ECO:0007669"/>
    <property type="project" value="UniProtKB-SubCell"/>
</dbReference>
<evidence type="ECO:0000256" key="6">
    <source>
        <dbReference type="SAM" id="Phobius"/>
    </source>
</evidence>
<dbReference type="GO" id="GO:0015171">
    <property type="term" value="F:amino acid transmembrane transporter activity"/>
    <property type="evidence" value="ECO:0007669"/>
    <property type="project" value="TreeGrafter"/>
</dbReference>
<gene>
    <name evidence="7" type="ORF">N802_10010</name>
</gene>
<feature type="transmembrane region" description="Helical" evidence="6">
    <location>
        <begin position="106"/>
        <end position="123"/>
    </location>
</feature>
<keyword evidence="5 6" id="KW-0472">Membrane</keyword>
<evidence type="ECO:0000256" key="1">
    <source>
        <dbReference type="ARBA" id="ARBA00004651"/>
    </source>
</evidence>
<evidence type="ECO:0000256" key="3">
    <source>
        <dbReference type="ARBA" id="ARBA00022692"/>
    </source>
</evidence>
<keyword evidence="4 6" id="KW-1133">Transmembrane helix</keyword>
<feature type="transmembrane region" description="Helical" evidence="6">
    <location>
        <begin position="68"/>
        <end position="85"/>
    </location>
</feature>
<feature type="transmembrane region" description="Helical" evidence="6">
    <location>
        <begin position="179"/>
        <end position="199"/>
    </location>
</feature>
<name>A0A0A0IZ89_9MICO</name>
<feature type="transmembrane region" description="Helical" evidence="6">
    <location>
        <begin position="143"/>
        <end position="167"/>
    </location>
</feature>
<reference evidence="7 8" key="1">
    <citation type="submission" date="2013-08" db="EMBL/GenBank/DDBJ databases">
        <title>The genome sequence of Knoellia sinensis.</title>
        <authorList>
            <person name="Zhu W."/>
            <person name="Wang G."/>
        </authorList>
    </citation>
    <scope>NUCLEOTIDE SEQUENCE [LARGE SCALE GENOMIC DNA]</scope>
    <source>
        <strain evidence="7 8">KCTC 19936</strain>
    </source>
</reference>
<evidence type="ECO:0000313" key="8">
    <source>
        <dbReference type="Proteomes" id="UP000030002"/>
    </source>
</evidence>
<dbReference type="Pfam" id="PF01810">
    <property type="entry name" value="LysE"/>
    <property type="match status" value="1"/>
</dbReference>
<feature type="transmembrane region" description="Helical" evidence="6">
    <location>
        <begin position="6"/>
        <end position="26"/>
    </location>
</feature>
<proteinExistence type="predicted"/>
<protein>
    <submittedName>
        <fullName evidence="7">Amino acid transporter</fullName>
    </submittedName>
</protein>
<dbReference type="Proteomes" id="UP000030002">
    <property type="component" value="Unassembled WGS sequence"/>
</dbReference>
<feature type="transmembrane region" description="Helical" evidence="6">
    <location>
        <begin position="38"/>
        <end position="62"/>
    </location>
</feature>
<accession>A0A0A0IZ89</accession>
<evidence type="ECO:0000256" key="4">
    <source>
        <dbReference type="ARBA" id="ARBA00022989"/>
    </source>
</evidence>
<evidence type="ECO:0000256" key="2">
    <source>
        <dbReference type="ARBA" id="ARBA00022475"/>
    </source>
</evidence>
<organism evidence="7 8">
    <name type="scientific">Knoellia sinensis KCTC 19936</name>
    <dbReference type="NCBI Taxonomy" id="1385520"/>
    <lineage>
        <taxon>Bacteria</taxon>
        <taxon>Bacillati</taxon>
        <taxon>Actinomycetota</taxon>
        <taxon>Actinomycetes</taxon>
        <taxon>Micrococcales</taxon>
        <taxon>Intrasporangiaceae</taxon>
        <taxon>Knoellia</taxon>
    </lineage>
</organism>
<dbReference type="AlphaFoldDB" id="A0A0A0IZ89"/>
<keyword evidence="8" id="KW-1185">Reference proteome</keyword>
<evidence type="ECO:0000256" key="5">
    <source>
        <dbReference type="ARBA" id="ARBA00023136"/>
    </source>
</evidence>
<dbReference type="STRING" id="1385520.N802_10010"/>
<comment type="subcellular location">
    <subcellularLocation>
        <location evidence="1">Cell membrane</location>
        <topology evidence="1">Multi-pass membrane protein</topology>
    </subcellularLocation>
</comment>
<dbReference type="PANTHER" id="PTHR30086">
    <property type="entry name" value="ARGININE EXPORTER PROTEIN ARGO"/>
    <property type="match status" value="1"/>
</dbReference>
<evidence type="ECO:0000313" key="7">
    <source>
        <dbReference type="EMBL" id="KGN30088.1"/>
    </source>
</evidence>
<dbReference type="EMBL" id="AVPJ01000023">
    <property type="protein sequence ID" value="KGN30088.1"/>
    <property type="molecule type" value="Genomic_DNA"/>
</dbReference>
<dbReference type="InterPro" id="IPR001123">
    <property type="entry name" value="LeuE-type"/>
</dbReference>
<dbReference type="PANTHER" id="PTHR30086:SF20">
    <property type="entry name" value="ARGININE EXPORTER PROTEIN ARGO-RELATED"/>
    <property type="match status" value="1"/>
</dbReference>
<keyword evidence="3 6" id="KW-0812">Transmembrane</keyword>